<feature type="binding site" evidence="7">
    <location>
        <begin position="204"/>
        <end position="205"/>
    </location>
    <ligand>
        <name>NADP(+)</name>
        <dbReference type="ChEBI" id="CHEBI:58349"/>
    </ligand>
</feature>
<feature type="active site" description="Proton acceptor" evidence="7">
    <location>
        <position position="350"/>
    </location>
</feature>
<feature type="binding site" evidence="7">
    <location>
        <position position="161"/>
    </location>
    <ligand>
        <name>NADP(+)</name>
        <dbReference type="ChEBI" id="CHEBI:58349"/>
    </ligand>
</feature>
<comment type="function">
    <text evidence="7">Catalyzes the oxidation of glucose 6-phosphate to 6-phosphogluconolactone.</text>
</comment>
<dbReference type="InterPro" id="IPR022675">
    <property type="entry name" value="G6P_DH_C"/>
</dbReference>
<evidence type="ECO:0000256" key="2">
    <source>
        <dbReference type="ARBA" id="ARBA00009975"/>
    </source>
</evidence>
<feature type="domain" description="Glucose-6-phosphate dehydrogenase C-terminal" evidence="9">
    <location>
        <begin position="299"/>
        <end position="597"/>
    </location>
</feature>
<dbReference type="SUPFAM" id="SSF55347">
    <property type="entry name" value="Glyceraldehyde-3-phosphate dehydrogenase-like, C-terminal domain"/>
    <property type="match status" value="1"/>
</dbReference>
<feature type="binding site" evidence="7">
    <location>
        <position position="455"/>
    </location>
    <ligand>
        <name>substrate</name>
    </ligand>
</feature>
<dbReference type="HAMAP" id="MF_00966">
    <property type="entry name" value="G6PD"/>
    <property type="match status" value="1"/>
</dbReference>
<keyword evidence="11" id="KW-1185">Reference proteome</keyword>
<accession>A0A4V3HEA3</accession>
<feature type="domain" description="Glucose-6-phosphate dehydrogenase NAD-binding" evidence="8">
    <location>
        <begin position="124"/>
        <end position="297"/>
    </location>
</feature>
<evidence type="ECO:0000256" key="4">
    <source>
        <dbReference type="ARBA" id="ARBA00022857"/>
    </source>
</evidence>
<dbReference type="GO" id="GO:0050661">
    <property type="term" value="F:NADP binding"/>
    <property type="evidence" value="ECO:0007669"/>
    <property type="project" value="UniProtKB-UniRule"/>
</dbReference>
<evidence type="ECO:0000256" key="7">
    <source>
        <dbReference type="HAMAP-Rule" id="MF_00966"/>
    </source>
</evidence>
<dbReference type="PANTHER" id="PTHR23429">
    <property type="entry name" value="GLUCOSE-6-PHOSPHATE 1-DEHYDROGENASE G6PD"/>
    <property type="match status" value="1"/>
</dbReference>
<comment type="caution">
    <text evidence="10">The sequence shown here is derived from an EMBL/GenBank/DDBJ whole genome shotgun (WGS) entry which is preliminary data.</text>
</comment>
<keyword evidence="3 7" id="KW-0313">Glucose metabolism</keyword>
<dbReference type="InterPro" id="IPR036291">
    <property type="entry name" value="NAD(P)-bd_dom_sf"/>
</dbReference>
<dbReference type="PROSITE" id="PS00069">
    <property type="entry name" value="G6P_DEHYDROGENASE"/>
    <property type="match status" value="1"/>
</dbReference>
<evidence type="ECO:0000313" key="11">
    <source>
        <dbReference type="Proteomes" id="UP000295509"/>
    </source>
</evidence>
<dbReference type="PANTHER" id="PTHR23429:SF0">
    <property type="entry name" value="GLUCOSE-6-PHOSPHATE 1-DEHYDROGENASE"/>
    <property type="match status" value="1"/>
</dbReference>
<feature type="binding site" evidence="7">
    <location>
        <position position="345"/>
    </location>
    <ligand>
        <name>substrate</name>
    </ligand>
</feature>
<evidence type="ECO:0000256" key="3">
    <source>
        <dbReference type="ARBA" id="ARBA00022526"/>
    </source>
</evidence>
<feature type="binding site" evidence="7">
    <location>
        <position position="258"/>
    </location>
    <ligand>
        <name>NADP(+)</name>
        <dbReference type="ChEBI" id="CHEBI:58349"/>
    </ligand>
</feature>
<dbReference type="GO" id="GO:0006006">
    <property type="term" value="P:glucose metabolic process"/>
    <property type="evidence" value="ECO:0007669"/>
    <property type="project" value="UniProtKB-KW"/>
</dbReference>
<proteinExistence type="inferred from homology"/>
<comment type="caution">
    <text evidence="7">Lacks conserved residue(s) required for the propagation of feature annotation.</text>
</comment>
<dbReference type="Gene3D" id="3.40.50.720">
    <property type="entry name" value="NAD(P)-binding Rossmann-like Domain"/>
    <property type="match status" value="1"/>
</dbReference>
<dbReference type="Proteomes" id="UP000295509">
    <property type="component" value="Unassembled WGS sequence"/>
</dbReference>
<dbReference type="AlphaFoldDB" id="A0A4V3HEA3"/>
<gene>
    <name evidence="7" type="primary">zwf</name>
    <name evidence="10" type="ORF">BX592_11492</name>
</gene>
<evidence type="ECO:0000256" key="5">
    <source>
        <dbReference type="ARBA" id="ARBA00023002"/>
    </source>
</evidence>
<reference evidence="10 11" key="1">
    <citation type="submission" date="2019-03" db="EMBL/GenBank/DDBJ databases">
        <title>Genomic Encyclopedia of Type Strains, Phase III (KMG-III): the genomes of soil and plant-associated and newly described type strains.</title>
        <authorList>
            <person name="Whitman W."/>
        </authorList>
    </citation>
    <scope>NUCLEOTIDE SEQUENCE [LARGE SCALE GENOMIC DNA]</scope>
    <source>
        <strain evidence="10 11">LMG 29544</strain>
    </source>
</reference>
<dbReference type="InterPro" id="IPR001282">
    <property type="entry name" value="G6P_DH"/>
</dbReference>
<dbReference type="Pfam" id="PF02781">
    <property type="entry name" value="G6PD_C"/>
    <property type="match status" value="1"/>
</dbReference>
<comment type="pathway">
    <text evidence="1 7">Carbohydrate degradation; pentose phosphate pathway; D-ribulose 5-phosphate from D-glucose 6-phosphate (oxidative stage): step 1/3.</text>
</comment>
<feature type="binding site" evidence="7">
    <location>
        <position position="288"/>
    </location>
    <ligand>
        <name>substrate</name>
    </ligand>
</feature>
<evidence type="ECO:0000259" key="9">
    <source>
        <dbReference type="Pfam" id="PF02781"/>
    </source>
</evidence>
<dbReference type="EMBL" id="SORE01000014">
    <property type="protein sequence ID" value="TDY45425.1"/>
    <property type="molecule type" value="Genomic_DNA"/>
</dbReference>
<evidence type="ECO:0000313" key="10">
    <source>
        <dbReference type="EMBL" id="TDY45425.1"/>
    </source>
</evidence>
<evidence type="ECO:0000259" key="8">
    <source>
        <dbReference type="Pfam" id="PF00479"/>
    </source>
</evidence>
<feature type="binding site" evidence="7">
    <location>
        <position position="450"/>
    </location>
    <ligand>
        <name>substrate</name>
    </ligand>
</feature>
<feature type="binding site" evidence="7">
    <location>
        <position position="292"/>
    </location>
    <ligand>
        <name>substrate</name>
    </ligand>
</feature>
<dbReference type="GO" id="GO:0004345">
    <property type="term" value="F:glucose-6-phosphate dehydrogenase activity"/>
    <property type="evidence" value="ECO:0007669"/>
    <property type="project" value="UniProtKB-UniRule"/>
</dbReference>
<dbReference type="InterPro" id="IPR019796">
    <property type="entry name" value="G6P_DH_AS"/>
</dbReference>
<dbReference type="GO" id="GO:0005829">
    <property type="term" value="C:cytosol"/>
    <property type="evidence" value="ECO:0007669"/>
    <property type="project" value="TreeGrafter"/>
</dbReference>
<dbReference type="SUPFAM" id="SSF51735">
    <property type="entry name" value="NAD(P)-binding Rossmann-fold domains"/>
    <property type="match status" value="1"/>
</dbReference>
<keyword evidence="6 7" id="KW-0119">Carbohydrate metabolism</keyword>
<dbReference type="Pfam" id="PF00479">
    <property type="entry name" value="G6PD_N"/>
    <property type="match status" value="1"/>
</dbReference>
<protein>
    <recommendedName>
        <fullName evidence="7">Glucose-6-phosphate 1-dehydrogenase</fullName>
        <shortName evidence="7">G6PD</shortName>
        <ecNumber evidence="7">1.1.1.49</ecNumber>
    </recommendedName>
</protein>
<evidence type="ECO:0000256" key="6">
    <source>
        <dbReference type="ARBA" id="ARBA00023277"/>
    </source>
</evidence>
<dbReference type="Gene3D" id="3.30.360.10">
    <property type="entry name" value="Dihydrodipicolinate Reductase, domain 2"/>
    <property type="match status" value="1"/>
</dbReference>
<keyword evidence="4 7" id="KW-0521">NADP</keyword>
<dbReference type="InterPro" id="IPR022674">
    <property type="entry name" value="G6P_DH_NAD-bd"/>
</dbReference>
<keyword evidence="5 7" id="KW-0560">Oxidoreductase</keyword>
<dbReference type="PRINTS" id="PR00079">
    <property type="entry name" value="G6PDHDRGNASE"/>
</dbReference>
<comment type="similarity">
    <text evidence="2 7">Belongs to the glucose-6-phosphate dehydrogenase family.</text>
</comment>
<feature type="binding site" evidence="7">
    <location>
        <position position="326"/>
    </location>
    <ligand>
        <name>substrate</name>
    </ligand>
</feature>
<name>A0A4V3HEA3_9BURK</name>
<comment type="catalytic activity">
    <reaction evidence="7">
        <text>D-glucose 6-phosphate + NADP(+) = 6-phospho-D-glucono-1,5-lactone + NADPH + H(+)</text>
        <dbReference type="Rhea" id="RHEA:15841"/>
        <dbReference type="ChEBI" id="CHEBI:15378"/>
        <dbReference type="ChEBI" id="CHEBI:57783"/>
        <dbReference type="ChEBI" id="CHEBI:57955"/>
        <dbReference type="ChEBI" id="CHEBI:58349"/>
        <dbReference type="ChEBI" id="CHEBI:61548"/>
        <dbReference type="EC" id="1.1.1.49"/>
    </reaction>
</comment>
<evidence type="ECO:0000256" key="1">
    <source>
        <dbReference type="ARBA" id="ARBA00004937"/>
    </source>
</evidence>
<sequence>MLFSVNVFIAGAWRANMIWNILSNLNCYPKLINDQAVANRPRNVPECPMHPAPVKSARPFATIGTPHVQIPQKRCTIVSLCAAVEEATTYVAAHVFPEPLLPWPFRAMTTATASTTPDHPLDMIIFGGAGDLSARKLLPALFMAHSHGNLPADTRILAIGRRDWTREQYVNFMDEHSKPFIDRKALDAAAWDKFIALFEYVRVDVDNAEDYARLAQASRPNAQRIFYLATSPDLFTTICDNLASKSLIDANSRVVLEKPLGHDLESAQAINNSVGKHFAETQIYRIDHYLGKETVQNLMVLRFGNAIFGPLWQAPYIRSVQITVAETVGVGSRAGFYDQTGAMRDMVQNHLLQLLCIVAMEPPVSLDPDAVRDEKLKVLRSLRPMTAEDISRDTVRGQYTSGAVGGEPVKGYLEEDNVPKDSHAETFVALRAHINNWRWAHVPFFLRTGKRMAKKLSEIVIEFADLPFSIMPNSPCGPRNCGNRLVIQLQPAESIQLQMLAKEPGSGMRTLPVNLNLDLEQAFTGRRAEAYERLLIDVVRGRLTHFMRRDELEAAWAWADPIIEGWKLAGDRPRPYTAGTFGPGASTALVTRENMVWSEES</sequence>
<dbReference type="NCBIfam" id="TIGR00871">
    <property type="entry name" value="zwf"/>
    <property type="match status" value="1"/>
</dbReference>
<dbReference type="GO" id="GO:0009051">
    <property type="term" value="P:pentose-phosphate shunt, oxidative branch"/>
    <property type="evidence" value="ECO:0007669"/>
    <property type="project" value="TreeGrafter"/>
</dbReference>
<dbReference type="EC" id="1.1.1.49" evidence="7"/>
<dbReference type="UniPathway" id="UPA00115">
    <property type="reaction ID" value="UER00408"/>
</dbReference>
<organism evidence="10 11">
    <name type="scientific">Paraburkholderia rhizosphaerae</name>
    <dbReference type="NCBI Taxonomy" id="480658"/>
    <lineage>
        <taxon>Bacteria</taxon>
        <taxon>Pseudomonadati</taxon>
        <taxon>Pseudomonadota</taxon>
        <taxon>Betaproteobacteria</taxon>
        <taxon>Burkholderiales</taxon>
        <taxon>Burkholderiaceae</taxon>
        <taxon>Paraburkholderia</taxon>
    </lineage>
</organism>